<keyword evidence="3" id="KW-1185">Reference proteome</keyword>
<reference evidence="2 3" key="1">
    <citation type="submission" date="2015-08" db="EMBL/GenBank/DDBJ databases">
        <title>Draft genome sequence of cellulolytic and xylanolytic Paenibacillus sp. A59, isolated from a decaying forest soil from Patagonia, Argentina.</title>
        <authorList>
            <person name="Ghio S."/>
            <person name="Caceres A.M."/>
            <person name="Talia P."/>
            <person name="Grasso D."/>
            <person name="Campos E."/>
        </authorList>
    </citation>
    <scope>NUCLEOTIDE SEQUENCE [LARGE SCALE GENOMIC DNA]</scope>
    <source>
        <strain evidence="2 3">A59</strain>
    </source>
</reference>
<dbReference type="PATRIC" id="fig|1705561.3.peg.5194"/>
<comment type="caution">
    <text evidence="2">The sequence shown here is derived from an EMBL/GenBank/DDBJ whole genome shotgun (WGS) entry which is preliminary data.</text>
</comment>
<name>A0A0M9BL37_9BACL</name>
<proteinExistence type="predicted"/>
<gene>
    <name evidence="2" type="ORF">AMS66_24790</name>
</gene>
<keyword evidence="1" id="KW-1133">Transmembrane helix</keyword>
<protein>
    <submittedName>
        <fullName evidence="2">Uncharacterized protein</fullName>
    </submittedName>
</protein>
<sequence length="63" mass="7445">MDVVSFELKFPYLFASFHSMICRIVIFVMINYNNIIICKCTVPEDDRQFITDGILKNKLDHML</sequence>
<dbReference type="AlphaFoldDB" id="A0A0M9BL37"/>
<accession>A0A0M9BL37</accession>
<organism evidence="2 3">
    <name type="scientific">Paenibacillus xylanivorans</name>
    <dbReference type="NCBI Taxonomy" id="1705561"/>
    <lineage>
        <taxon>Bacteria</taxon>
        <taxon>Bacillati</taxon>
        <taxon>Bacillota</taxon>
        <taxon>Bacilli</taxon>
        <taxon>Bacillales</taxon>
        <taxon>Paenibacillaceae</taxon>
        <taxon>Paenibacillus</taxon>
    </lineage>
</organism>
<evidence type="ECO:0000313" key="3">
    <source>
        <dbReference type="Proteomes" id="UP000037688"/>
    </source>
</evidence>
<evidence type="ECO:0000313" key="2">
    <source>
        <dbReference type="EMBL" id="KOY13646.1"/>
    </source>
</evidence>
<dbReference type="Proteomes" id="UP000037688">
    <property type="component" value="Unassembled WGS sequence"/>
</dbReference>
<evidence type="ECO:0000256" key="1">
    <source>
        <dbReference type="SAM" id="Phobius"/>
    </source>
</evidence>
<feature type="transmembrane region" description="Helical" evidence="1">
    <location>
        <begin position="12"/>
        <end position="32"/>
    </location>
</feature>
<dbReference type="EMBL" id="LITU01000078">
    <property type="protein sequence ID" value="KOY13646.1"/>
    <property type="molecule type" value="Genomic_DNA"/>
</dbReference>
<keyword evidence="1" id="KW-0812">Transmembrane</keyword>
<keyword evidence="1" id="KW-0472">Membrane</keyword>